<dbReference type="EMBL" id="RAPK01000007">
    <property type="protein sequence ID" value="RKD75281.1"/>
    <property type="molecule type" value="Genomic_DNA"/>
</dbReference>
<dbReference type="RefSeq" id="WP_120192172.1">
    <property type="nucleotide sequence ID" value="NZ_RAPK01000007.1"/>
</dbReference>
<dbReference type="CDD" id="cd00338">
    <property type="entry name" value="Ser_Recombinase"/>
    <property type="match status" value="1"/>
</dbReference>
<dbReference type="InterPro" id="IPR050639">
    <property type="entry name" value="SSR_resolvase"/>
</dbReference>
<dbReference type="AlphaFoldDB" id="A0A419V618"/>
<sequence length="217" mass="25154">MEKCIIYCRVSTEKKEQQTSLERQVEELTSLAKRNNLPIYKTIKEEQSGYSMEREGLLEILDDFSAGKASILCVQDDTRLGRGHAKVAVLHALHKSGVTIYSVRENGVLELSESDSMLIDILSIVEEHQRKLHNFKIKRGMKRAVENGYRPDKNLKNRGQGERIKKEVPIEEIIRLRQRDLPFYDIAATLRGLGYDVSKATVHRRYREHMKKEDERS</sequence>
<dbReference type="PANTHER" id="PTHR30461">
    <property type="entry name" value="DNA-INVERTASE FROM LAMBDOID PROPHAGE"/>
    <property type="match status" value="1"/>
</dbReference>
<name>A0A419V618_9BACL</name>
<dbReference type="PANTHER" id="PTHR30461:SF26">
    <property type="entry name" value="RESOLVASE HOMOLOG YNEB"/>
    <property type="match status" value="1"/>
</dbReference>
<dbReference type="InterPro" id="IPR036162">
    <property type="entry name" value="Resolvase-like_N_sf"/>
</dbReference>
<protein>
    <submittedName>
        <fullName evidence="3">DNA invertase Pin-like site-specific DNA recombinase</fullName>
    </submittedName>
</protein>
<reference evidence="3 4" key="1">
    <citation type="submission" date="2018-09" db="EMBL/GenBank/DDBJ databases">
        <title>Genomic Encyclopedia of Archaeal and Bacterial Type Strains, Phase II (KMG-II): from individual species to whole genera.</title>
        <authorList>
            <person name="Goeker M."/>
        </authorList>
    </citation>
    <scope>NUCLEOTIDE SEQUENCE [LARGE SCALE GENOMIC DNA]</scope>
    <source>
        <strain evidence="3 4">DSM 17008</strain>
    </source>
</reference>
<accession>A0A419V618</accession>
<proteinExistence type="inferred from homology"/>
<evidence type="ECO:0000256" key="1">
    <source>
        <dbReference type="ARBA" id="ARBA00009913"/>
    </source>
</evidence>
<evidence type="ECO:0000259" key="2">
    <source>
        <dbReference type="PROSITE" id="PS51736"/>
    </source>
</evidence>
<dbReference type="GO" id="GO:0000150">
    <property type="term" value="F:DNA strand exchange activity"/>
    <property type="evidence" value="ECO:0007669"/>
    <property type="project" value="InterPro"/>
</dbReference>
<gene>
    <name evidence="3" type="ORF">ATL39_0980</name>
</gene>
<dbReference type="SMART" id="SM00857">
    <property type="entry name" value="Resolvase"/>
    <property type="match status" value="1"/>
</dbReference>
<comment type="caution">
    <text evidence="3">The sequence shown here is derived from an EMBL/GenBank/DDBJ whole genome shotgun (WGS) entry which is preliminary data.</text>
</comment>
<dbReference type="SUPFAM" id="SSF53041">
    <property type="entry name" value="Resolvase-like"/>
    <property type="match status" value="1"/>
</dbReference>
<organism evidence="3 4">
    <name type="scientific">Sinobaca qinghaiensis</name>
    <dbReference type="NCBI Taxonomy" id="342944"/>
    <lineage>
        <taxon>Bacteria</taxon>
        <taxon>Bacillati</taxon>
        <taxon>Bacillota</taxon>
        <taxon>Bacilli</taxon>
        <taxon>Bacillales</taxon>
        <taxon>Sporolactobacillaceae</taxon>
        <taxon>Sinobaca</taxon>
    </lineage>
</organism>
<evidence type="ECO:0000313" key="4">
    <source>
        <dbReference type="Proteomes" id="UP000285120"/>
    </source>
</evidence>
<dbReference type="Pfam" id="PF00239">
    <property type="entry name" value="Resolvase"/>
    <property type="match status" value="1"/>
</dbReference>
<dbReference type="OrthoDB" id="2731197at2"/>
<feature type="domain" description="Resolvase/invertase-type recombinase catalytic" evidence="2">
    <location>
        <begin position="3"/>
        <end position="148"/>
    </location>
</feature>
<keyword evidence="4" id="KW-1185">Reference proteome</keyword>
<comment type="similarity">
    <text evidence="1">Belongs to the site-specific recombinase resolvase family.</text>
</comment>
<evidence type="ECO:0000313" key="3">
    <source>
        <dbReference type="EMBL" id="RKD75281.1"/>
    </source>
</evidence>
<dbReference type="GO" id="GO:0003677">
    <property type="term" value="F:DNA binding"/>
    <property type="evidence" value="ECO:0007669"/>
    <property type="project" value="InterPro"/>
</dbReference>
<dbReference type="Proteomes" id="UP000285120">
    <property type="component" value="Unassembled WGS sequence"/>
</dbReference>
<dbReference type="PROSITE" id="PS51736">
    <property type="entry name" value="RECOMBINASES_3"/>
    <property type="match status" value="1"/>
</dbReference>
<dbReference type="InterPro" id="IPR006119">
    <property type="entry name" value="Resolv_N"/>
</dbReference>
<dbReference type="Gene3D" id="3.40.50.1390">
    <property type="entry name" value="Resolvase, N-terminal catalytic domain"/>
    <property type="match status" value="1"/>
</dbReference>